<evidence type="ECO:0000313" key="2">
    <source>
        <dbReference type="EMBL" id="MFC3574995.1"/>
    </source>
</evidence>
<comment type="caution">
    <text evidence="2">The sequence shown here is derived from an EMBL/GenBank/DDBJ whole genome shotgun (WGS) entry which is preliminary data.</text>
</comment>
<sequence length="93" mass="9919">MGLLDNLKDKIGPAKEKVSELAHQSGDKVERGLDKAAKLVDEKTKGKYHDKIHTGTDKAKGAMERLTHRDTGPATGRQTPPDAPQPPASGPPS</sequence>
<dbReference type="InterPro" id="IPR028037">
    <property type="entry name" value="Antitoxin_Rv0909/MT0933"/>
</dbReference>
<name>A0ABV7SFP0_9ACTN</name>
<evidence type="ECO:0000256" key="1">
    <source>
        <dbReference type="SAM" id="MobiDB-lite"/>
    </source>
</evidence>
<dbReference type="Pfam" id="PF14013">
    <property type="entry name" value="MT0933_antitox"/>
    <property type="match status" value="1"/>
</dbReference>
<protein>
    <submittedName>
        <fullName evidence="2">Antitoxin</fullName>
    </submittedName>
</protein>
<feature type="compositionally biased region" description="Basic and acidic residues" evidence="1">
    <location>
        <begin position="1"/>
        <end position="71"/>
    </location>
</feature>
<keyword evidence="3" id="KW-1185">Reference proteome</keyword>
<dbReference type="Proteomes" id="UP001595701">
    <property type="component" value="Unassembled WGS sequence"/>
</dbReference>
<feature type="compositionally biased region" description="Pro residues" evidence="1">
    <location>
        <begin position="81"/>
        <end position="93"/>
    </location>
</feature>
<accession>A0ABV7SFP0</accession>
<proteinExistence type="predicted"/>
<dbReference type="RefSeq" id="WP_310768526.1">
    <property type="nucleotide sequence ID" value="NZ_JBHRWR010000009.1"/>
</dbReference>
<dbReference type="EMBL" id="JBHRWR010000009">
    <property type="protein sequence ID" value="MFC3574995.1"/>
    <property type="molecule type" value="Genomic_DNA"/>
</dbReference>
<feature type="region of interest" description="Disordered" evidence="1">
    <location>
        <begin position="1"/>
        <end position="93"/>
    </location>
</feature>
<reference evidence="3" key="1">
    <citation type="journal article" date="2019" name="Int. J. Syst. Evol. Microbiol.">
        <title>The Global Catalogue of Microorganisms (GCM) 10K type strain sequencing project: providing services to taxonomists for standard genome sequencing and annotation.</title>
        <authorList>
            <consortium name="The Broad Institute Genomics Platform"/>
            <consortium name="The Broad Institute Genome Sequencing Center for Infectious Disease"/>
            <person name="Wu L."/>
            <person name="Ma J."/>
        </authorList>
    </citation>
    <scope>NUCLEOTIDE SEQUENCE [LARGE SCALE GENOMIC DNA]</scope>
    <source>
        <strain evidence="3">CGMCC 4.7035</strain>
    </source>
</reference>
<organism evidence="2 3">
    <name type="scientific">Streptomyces yaanensis</name>
    <dbReference type="NCBI Taxonomy" id="1142239"/>
    <lineage>
        <taxon>Bacteria</taxon>
        <taxon>Bacillati</taxon>
        <taxon>Actinomycetota</taxon>
        <taxon>Actinomycetes</taxon>
        <taxon>Kitasatosporales</taxon>
        <taxon>Streptomycetaceae</taxon>
        <taxon>Streptomyces</taxon>
    </lineage>
</organism>
<gene>
    <name evidence="2" type="ORF">ACFOZ0_17270</name>
</gene>
<evidence type="ECO:0000313" key="3">
    <source>
        <dbReference type="Proteomes" id="UP001595701"/>
    </source>
</evidence>